<evidence type="ECO:0000313" key="3">
    <source>
        <dbReference type="EMBL" id="EPS71402.1"/>
    </source>
</evidence>
<feature type="transmembrane region" description="Helical" evidence="2">
    <location>
        <begin position="686"/>
        <end position="707"/>
    </location>
</feature>
<evidence type="ECO:0000313" key="4">
    <source>
        <dbReference type="Proteomes" id="UP000015453"/>
    </source>
</evidence>
<keyword evidence="2" id="KW-0812">Transmembrane</keyword>
<protein>
    <recommendedName>
        <fullName evidence="5">Bacterial Ig-like domain-containing protein</fullName>
    </recommendedName>
</protein>
<keyword evidence="4" id="KW-1185">Reference proteome</keyword>
<comment type="caution">
    <text evidence="3">The sequence shown here is derived from an EMBL/GenBank/DDBJ whole genome shotgun (WGS) entry which is preliminary data.</text>
</comment>
<dbReference type="AlphaFoldDB" id="S8EFM4"/>
<keyword evidence="2" id="KW-0472">Membrane</keyword>
<feature type="compositionally biased region" description="Polar residues" evidence="1">
    <location>
        <begin position="998"/>
        <end position="1013"/>
    </location>
</feature>
<dbReference type="PANTHER" id="PTHR34677:SF1">
    <property type="entry name" value="TRANSMEMBRANE PROTEIN"/>
    <property type="match status" value="1"/>
</dbReference>
<dbReference type="Proteomes" id="UP000015453">
    <property type="component" value="Unassembled WGS sequence"/>
</dbReference>
<sequence length="1048" mass="114627">MDMAVLNFQQDLGCRHHVKIEDCGRNVRPRITSGVQFRHQSFSFLIFGFGAQSDGTGGLSLKLLRTPHAFSPENYASFSFQPVNSTGGTCSSCSTDCKLDDGEFSVCKGGKVLYTGLRDRNHSFDVCIHGVICTSYSWIVDTIKPTAQITAATTFTNGSHVPVNISFSEPCGGGGGFRCSSVNDCNLLIHGAGEVVPSTLIVLDPNMKYSIVVAISDRVQYGRLILVMDKHFCTDAAGNEFTRTVNSSLSIHFDRRSVFVNLRIHVPEKKLEINGETRTALATNKNSDLRVYLYFTEPVINSSEEILKGLNVNQGSLVSIAGSSLGQRRFGYQLTNISDMAIVTVSLNSDLVISRQGTSVFPVSPVTFIYDTRRPRVKLSTPSQMRSREKIVPVFIKFLKPVFGFDAASISITGGDLHSFSETSRSSYVVHVEVNGDIVSVSIPENVTRDVSGNRNEASNTLQLKHYSVPRESSVISSFATAAFSLTALTSGFLTISTSSLLSSGAFNKPNFISYTDATRSLFRIAGHLQVVAFSRWLAVPLPIEYYELTRGLEWIIPYFNLPWQSDSESVTLPSNFHVLNGLEQQVESSGDVPAGNVSQRLLTPLEYRAYFESQTMIPEAVYLFDPQNSWGQVERLQQNHVLVSSRRGSFPRYEILLLVLAAPSACAASTALVKGGSTSGTIVGVVLLSFVALLTFSLLLFISYGISLGKLVQYKEVHHMAPEFEWYHELIRVTLGPGKRGQWTWKNGGSNSSFYLVVLGPLFEDLRGPPKYMLSRISGGGGGGGSSNGSIDRIIESDDETEDAEAPFIQKLFGILRIYYGFVEFSKRVVVGGMAGACYSGTWESRTPAAILVSVTGFQLVFLILKKPFIGREVQLAEIVSVSFETAIFGICFLLTEFSPGEGEMRKLGLSMAPLFLIAFLTQMAIEWRGLFDQARRLDPVSGSFLRGVSAVFAGWAALLLRPHGPVEKFESGSKRRDSSSDKPWMKQLSALARSSFNKTATANEASTSRTKWSGGGSSPRSGGVVDEKSKSGALHRELEEIFASSK</sequence>
<keyword evidence="2" id="KW-1133">Transmembrane helix</keyword>
<reference evidence="3 4" key="1">
    <citation type="journal article" date="2013" name="BMC Genomics">
        <title>The miniature genome of a carnivorous plant Genlisea aurea contains a low number of genes and short non-coding sequences.</title>
        <authorList>
            <person name="Leushkin E.V."/>
            <person name="Sutormin R.A."/>
            <person name="Nabieva E.R."/>
            <person name="Penin A.A."/>
            <person name="Kondrashov A.S."/>
            <person name="Logacheva M.D."/>
        </authorList>
    </citation>
    <scope>NUCLEOTIDE SEQUENCE [LARGE SCALE GENOMIC DNA]</scope>
</reference>
<feature type="compositionally biased region" description="Basic and acidic residues" evidence="1">
    <location>
        <begin position="1027"/>
        <end position="1041"/>
    </location>
</feature>
<name>S8EFM4_9LAMI</name>
<evidence type="ECO:0000256" key="1">
    <source>
        <dbReference type="SAM" id="MobiDB-lite"/>
    </source>
</evidence>
<evidence type="ECO:0000256" key="2">
    <source>
        <dbReference type="SAM" id="Phobius"/>
    </source>
</evidence>
<dbReference type="PANTHER" id="PTHR34677">
    <property type="match status" value="1"/>
</dbReference>
<accession>S8EFM4</accession>
<dbReference type="OrthoDB" id="617191at2759"/>
<evidence type="ECO:0008006" key="5">
    <source>
        <dbReference type="Google" id="ProtNLM"/>
    </source>
</evidence>
<feature type="transmembrane region" description="Helical" evidence="2">
    <location>
        <begin position="656"/>
        <end position="674"/>
    </location>
</feature>
<dbReference type="EMBL" id="AUSU01001270">
    <property type="protein sequence ID" value="EPS71402.1"/>
    <property type="molecule type" value="Genomic_DNA"/>
</dbReference>
<organism evidence="3 4">
    <name type="scientific">Genlisea aurea</name>
    <dbReference type="NCBI Taxonomy" id="192259"/>
    <lineage>
        <taxon>Eukaryota</taxon>
        <taxon>Viridiplantae</taxon>
        <taxon>Streptophyta</taxon>
        <taxon>Embryophyta</taxon>
        <taxon>Tracheophyta</taxon>
        <taxon>Spermatophyta</taxon>
        <taxon>Magnoliopsida</taxon>
        <taxon>eudicotyledons</taxon>
        <taxon>Gunneridae</taxon>
        <taxon>Pentapetalae</taxon>
        <taxon>asterids</taxon>
        <taxon>lamiids</taxon>
        <taxon>Lamiales</taxon>
        <taxon>Lentibulariaceae</taxon>
        <taxon>Genlisea</taxon>
    </lineage>
</organism>
<gene>
    <name evidence="3" type="ORF">M569_03352</name>
</gene>
<feature type="region of interest" description="Disordered" evidence="1">
    <location>
        <begin position="998"/>
        <end position="1048"/>
    </location>
</feature>
<proteinExistence type="predicted"/>